<keyword evidence="2" id="KW-0812">Transmembrane</keyword>
<feature type="transmembrane region" description="Helical" evidence="2">
    <location>
        <begin position="160"/>
        <end position="180"/>
    </location>
</feature>
<keyword evidence="2" id="KW-0472">Membrane</keyword>
<keyword evidence="2" id="KW-1133">Transmembrane helix</keyword>
<feature type="compositionally biased region" description="Low complexity" evidence="1">
    <location>
        <begin position="39"/>
        <end position="48"/>
    </location>
</feature>
<keyword evidence="5" id="KW-1185">Reference proteome</keyword>
<comment type="caution">
    <text evidence="4">The sequence shown here is derived from an EMBL/GenBank/DDBJ whole genome shotgun (WGS) entry which is preliminary data.</text>
</comment>
<feature type="domain" description="DUF6542" evidence="3">
    <location>
        <begin position="108"/>
        <end position="220"/>
    </location>
</feature>
<feature type="compositionally biased region" description="Basic and acidic residues" evidence="1">
    <location>
        <begin position="49"/>
        <end position="88"/>
    </location>
</feature>
<protein>
    <recommendedName>
        <fullName evidence="3">DUF6542 domain-containing protein</fullName>
    </recommendedName>
</protein>
<accession>A0ABT6ZZZ8</accession>
<gene>
    <name evidence="4" type="ORF">NMN56_022370</name>
</gene>
<feature type="compositionally biased region" description="Basic and acidic residues" evidence="1">
    <location>
        <begin position="26"/>
        <end position="35"/>
    </location>
</feature>
<feature type="compositionally biased region" description="Basic and acidic residues" evidence="1">
    <location>
        <begin position="1"/>
        <end position="17"/>
    </location>
</feature>
<proteinExistence type="predicted"/>
<evidence type="ECO:0000256" key="2">
    <source>
        <dbReference type="SAM" id="Phobius"/>
    </source>
</evidence>
<feature type="transmembrane region" description="Helical" evidence="2">
    <location>
        <begin position="192"/>
        <end position="216"/>
    </location>
</feature>
<dbReference type="Proteomes" id="UP001214441">
    <property type="component" value="Unassembled WGS sequence"/>
</dbReference>
<name>A0ABT6ZZZ8_9ACTN</name>
<feature type="transmembrane region" description="Helical" evidence="2">
    <location>
        <begin position="138"/>
        <end position="155"/>
    </location>
</feature>
<evidence type="ECO:0000259" key="3">
    <source>
        <dbReference type="Pfam" id="PF20177"/>
    </source>
</evidence>
<dbReference type="RefSeq" id="WP_274040930.1">
    <property type="nucleotide sequence ID" value="NZ_JANCPR020000022.1"/>
</dbReference>
<reference evidence="4 5" key="1">
    <citation type="submission" date="2023-05" db="EMBL/GenBank/DDBJ databases">
        <title>Streptantibioticus silvisoli sp. nov., acidotolerant actinomycetes 1 from pine litter.</title>
        <authorList>
            <person name="Swiecimska M."/>
            <person name="Golinska P."/>
            <person name="Sangal V."/>
            <person name="Wachnowicz B."/>
            <person name="Goodfellow M."/>
        </authorList>
    </citation>
    <scope>NUCLEOTIDE SEQUENCE [LARGE SCALE GENOMIC DNA]</scope>
    <source>
        <strain evidence="4 5">DSM 42109</strain>
    </source>
</reference>
<evidence type="ECO:0000313" key="4">
    <source>
        <dbReference type="EMBL" id="MDJ1134658.1"/>
    </source>
</evidence>
<sequence>MEQRSARTTEQDQRGAREAGQVRAARRPERPDGEPRLPAPARTAGAPDPGRRRGGGDRPDGRDPSDRRDRRDRGNRPRASEGARDPGPGKRRPVRTTGPSLSRLPAPRLTGLGTGVFATLLMIAAGGLEGLLFDGAPAFYGTVFVLVCVASALWVRPRELFAAPVAAPLAYTIGQFFAGGPGDGVSGVLQNVFTSLALHAVWLYAGTLTAALLVLTRKAVLGVLRRRAKNAQHRPRNP</sequence>
<dbReference type="InterPro" id="IPR046672">
    <property type="entry name" value="DUF6542"/>
</dbReference>
<evidence type="ECO:0000313" key="5">
    <source>
        <dbReference type="Proteomes" id="UP001214441"/>
    </source>
</evidence>
<feature type="transmembrane region" description="Helical" evidence="2">
    <location>
        <begin position="109"/>
        <end position="132"/>
    </location>
</feature>
<dbReference type="EMBL" id="JANCPR020000022">
    <property type="protein sequence ID" value="MDJ1134658.1"/>
    <property type="molecule type" value="Genomic_DNA"/>
</dbReference>
<dbReference type="Pfam" id="PF20177">
    <property type="entry name" value="DUF6542"/>
    <property type="match status" value="1"/>
</dbReference>
<evidence type="ECO:0000256" key="1">
    <source>
        <dbReference type="SAM" id="MobiDB-lite"/>
    </source>
</evidence>
<feature type="region of interest" description="Disordered" evidence="1">
    <location>
        <begin position="1"/>
        <end position="106"/>
    </location>
</feature>
<organism evidence="4 5">
    <name type="scientific">Streptomyces iconiensis</name>
    <dbReference type="NCBI Taxonomy" id="1384038"/>
    <lineage>
        <taxon>Bacteria</taxon>
        <taxon>Bacillati</taxon>
        <taxon>Actinomycetota</taxon>
        <taxon>Actinomycetes</taxon>
        <taxon>Kitasatosporales</taxon>
        <taxon>Streptomycetaceae</taxon>
        <taxon>Streptomyces</taxon>
    </lineage>
</organism>